<organism evidence="1">
    <name type="scientific">Culex pipiens</name>
    <name type="common">House mosquito</name>
    <dbReference type="NCBI Taxonomy" id="7175"/>
    <lineage>
        <taxon>Eukaryota</taxon>
        <taxon>Metazoa</taxon>
        <taxon>Ecdysozoa</taxon>
        <taxon>Arthropoda</taxon>
        <taxon>Hexapoda</taxon>
        <taxon>Insecta</taxon>
        <taxon>Pterygota</taxon>
        <taxon>Neoptera</taxon>
        <taxon>Endopterygota</taxon>
        <taxon>Diptera</taxon>
        <taxon>Nematocera</taxon>
        <taxon>Culicoidea</taxon>
        <taxon>Culicidae</taxon>
        <taxon>Culicinae</taxon>
        <taxon>Culicini</taxon>
        <taxon>Culex</taxon>
        <taxon>Culex</taxon>
    </lineage>
</organism>
<dbReference type="EMBL" id="HBUE01346846">
    <property type="protein sequence ID" value="CAG6601204.1"/>
    <property type="molecule type" value="Transcribed_RNA"/>
</dbReference>
<dbReference type="AlphaFoldDB" id="A0A8D8I784"/>
<reference evidence="1" key="1">
    <citation type="submission" date="2021-05" db="EMBL/GenBank/DDBJ databases">
        <authorList>
            <person name="Alioto T."/>
            <person name="Alioto T."/>
            <person name="Gomez Garrido J."/>
        </authorList>
    </citation>
    <scope>NUCLEOTIDE SEQUENCE</scope>
</reference>
<dbReference type="EMBL" id="HBUE01239853">
    <property type="protein sequence ID" value="CAG6548975.1"/>
    <property type="molecule type" value="Transcribed_RNA"/>
</dbReference>
<sequence>MQHLGQNFPLFVLFVLEPGPLDLELVKGVVVGVGVLPSVKGGIVQAGPAAAVVELLLLRLGELLLLLLGEVHLDDVLGKVGDHEAVALLGGQFGHLDLDGAHWALDKGVVPVQFVRHVDHLLGELQLDWLLVAPHLDQLDDNVLDLLDACFVTKRRVDRGLFKRKRRILHRYRLDVRNVLLKHFRHLIRQFLLLLVLLKLKLLHQRSLLPQLPHQTHVRYRPLRRHSHRWPLNPFHPLHPLHGHRPLFHPTTANVVITSPVVMIQNAPIVVIVNHRIHPLQLVRRRRVVQVGTHLQQQLPVAGHQPELARRIVAEDVKVKLRQRHQVDQLFAREPLHVHKVVVVKAAQAALLLVAAHLEQVLEVDRHRPADALDAGPVDVGGFFGCGGRGTVLFIQLQLAKRRPFR</sequence>
<evidence type="ECO:0000313" key="1">
    <source>
        <dbReference type="EMBL" id="CAG6548975.1"/>
    </source>
</evidence>
<accession>A0A8D8I784</accession>
<name>A0A8D8I784_CULPI</name>
<protein>
    <submittedName>
        <fullName evidence="1">(northern house mosquito) hypothetical protein</fullName>
    </submittedName>
</protein>
<proteinExistence type="predicted"/>